<feature type="active site" description="Charge relay system" evidence="5 6">
    <location>
        <position position="232"/>
    </location>
</feature>
<evidence type="ECO:0000256" key="1">
    <source>
        <dbReference type="ARBA" id="ARBA00011073"/>
    </source>
</evidence>
<dbReference type="Gene3D" id="3.40.50.200">
    <property type="entry name" value="Peptidase S8/S53 domain"/>
    <property type="match status" value="1"/>
</dbReference>
<feature type="active site" description="Charge relay system" evidence="5 6">
    <location>
        <position position="264"/>
    </location>
</feature>
<dbReference type="SUPFAM" id="SSF52743">
    <property type="entry name" value="Subtilisin-like"/>
    <property type="match status" value="1"/>
</dbReference>
<dbReference type="OrthoDB" id="9813435at2"/>
<dbReference type="PANTHER" id="PTHR43806:SF11">
    <property type="entry name" value="CEREVISIN-RELATED"/>
    <property type="match status" value="1"/>
</dbReference>
<dbReference type="KEGG" id="spad:DVK44_24905"/>
<dbReference type="InterPro" id="IPR050131">
    <property type="entry name" value="Peptidase_S8_subtilisin-like"/>
</dbReference>
<dbReference type="InterPro" id="IPR022398">
    <property type="entry name" value="Peptidase_S8_His-AS"/>
</dbReference>
<dbReference type="GO" id="GO:0006508">
    <property type="term" value="P:proteolysis"/>
    <property type="evidence" value="ECO:0007669"/>
    <property type="project" value="UniProtKB-KW"/>
</dbReference>
<comment type="similarity">
    <text evidence="1 6 7">Belongs to the peptidase S8 family.</text>
</comment>
<reference evidence="10" key="1">
    <citation type="submission" date="2018-07" db="EMBL/GenBank/DDBJ databases">
        <authorList>
            <person name="Zhao J."/>
        </authorList>
    </citation>
    <scope>NUCLEOTIDE SEQUENCE [LARGE SCALE GENOMIC DNA]</scope>
    <source>
        <strain evidence="10">GSSD-12</strain>
    </source>
</reference>
<dbReference type="InterPro" id="IPR023828">
    <property type="entry name" value="Peptidase_S8_Ser-AS"/>
</dbReference>
<feature type="active site" description="Charge relay system" evidence="5 6">
    <location>
        <position position="439"/>
    </location>
</feature>
<gene>
    <name evidence="9" type="ORF">DVK44_24905</name>
</gene>
<evidence type="ECO:0000259" key="8">
    <source>
        <dbReference type="Pfam" id="PF00082"/>
    </source>
</evidence>
<dbReference type="GO" id="GO:0004252">
    <property type="term" value="F:serine-type endopeptidase activity"/>
    <property type="evidence" value="ECO:0007669"/>
    <property type="project" value="UniProtKB-UniRule"/>
</dbReference>
<dbReference type="EMBL" id="CP031194">
    <property type="protein sequence ID" value="AXG80368.1"/>
    <property type="molecule type" value="Genomic_DNA"/>
</dbReference>
<evidence type="ECO:0000313" key="9">
    <source>
        <dbReference type="EMBL" id="AXG80368.1"/>
    </source>
</evidence>
<dbReference type="CDD" id="cd07487">
    <property type="entry name" value="Peptidases_S8_1"/>
    <property type="match status" value="1"/>
</dbReference>
<dbReference type="InterPro" id="IPR015500">
    <property type="entry name" value="Peptidase_S8_subtilisin-rel"/>
</dbReference>
<evidence type="ECO:0000256" key="4">
    <source>
        <dbReference type="ARBA" id="ARBA00022825"/>
    </source>
</evidence>
<evidence type="ECO:0000256" key="3">
    <source>
        <dbReference type="ARBA" id="ARBA00022801"/>
    </source>
</evidence>
<keyword evidence="10" id="KW-1185">Reference proteome</keyword>
<accession>A0A345HUJ4</accession>
<dbReference type="InterPro" id="IPR023827">
    <property type="entry name" value="Peptidase_S8_Asp-AS"/>
</dbReference>
<dbReference type="PANTHER" id="PTHR43806">
    <property type="entry name" value="PEPTIDASE S8"/>
    <property type="match status" value="1"/>
</dbReference>
<protein>
    <submittedName>
        <fullName evidence="9">1,4-dihydropyridine esterase</fullName>
    </submittedName>
</protein>
<dbReference type="Proteomes" id="UP000253868">
    <property type="component" value="Chromosome"/>
</dbReference>
<proteinExistence type="inferred from homology"/>
<dbReference type="PROSITE" id="PS00137">
    <property type="entry name" value="SUBTILASE_HIS"/>
    <property type="match status" value="1"/>
</dbReference>
<dbReference type="InterPro" id="IPR017297">
    <property type="entry name" value="Peptidase_S8A_DPH-A"/>
</dbReference>
<dbReference type="AlphaFoldDB" id="A0A345HUJ4"/>
<dbReference type="PROSITE" id="PS51892">
    <property type="entry name" value="SUBTILASE"/>
    <property type="match status" value="1"/>
</dbReference>
<name>A0A345HUJ4_9ACTN</name>
<keyword evidence="2 6" id="KW-0645">Protease</keyword>
<keyword evidence="4 6" id="KW-0720">Serine protease</keyword>
<dbReference type="Pfam" id="PF00082">
    <property type="entry name" value="Peptidase_S8"/>
    <property type="match status" value="1"/>
</dbReference>
<keyword evidence="3 6" id="KW-0378">Hydrolase</keyword>
<dbReference type="PROSITE" id="PS00138">
    <property type="entry name" value="SUBTILASE_SER"/>
    <property type="match status" value="1"/>
</dbReference>
<dbReference type="PRINTS" id="PR00723">
    <property type="entry name" value="SUBTILISIN"/>
</dbReference>
<evidence type="ECO:0000313" key="10">
    <source>
        <dbReference type="Proteomes" id="UP000253868"/>
    </source>
</evidence>
<dbReference type="InterPro" id="IPR000209">
    <property type="entry name" value="Peptidase_S8/S53_dom"/>
</dbReference>
<evidence type="ECO:0000256" key="2">
    <source>
        <dbReference type="ARBA" id="ARBA00022670"/>
    </source>
</evidence>
<sequence length="1102" mass="114345">MVAALLTAGLVSGATTHTATASGTGDAGTAGVAGPRAAAGGSVTLITGDQVRMDGKGRVTRVEPGKGREGTRMHIKAVGDETYVLPADAARLVAQGTLDQRLFNVTALLEAGYGDERRASLPLIVSYGKNAARKAEAKAAIADADVAVRRTLPAIGGEALTAPKEEAAEVWDALTEPTDVPNEARETVPGIERVWLDGKRTALLDKSGAQIGTWSAYQAGYTGVGVKVAVLDSGVDQTHPDLAGVSIARKDFSGSGNTVDHFGHGTHVASTIAGSGAKSGWKYLGVAPGAKIIDAKVLDDGGVGEDSGIIAGMQWAADQGARIVNLSLGFPDAPGIDPLEAAVNKLSAEKNVLFVVAAGNEGPDGGTVRSPGSAAAALTVGAVDREDRIADFSSTGPTADGSLKPDITAPGVDIVAAKSTKADMGGSTVDGYVSLSGTSMAAPHVAGAAAILAQQHPDWSGQRIKKALVSSARPGAGQSVYQQGTGRADLTAAITQTVLSEQTGVNFGTHTWPHTYALPVTKDITYNNTGTAPVTLDLSLETAGPGGRAVPDGFFMLGATKITVPANGRVAVPLRANINIGAVDGALTGTVVAKATDGSQSVRTTFGAVREVESYDITLKFIDNNGKPSKSSASVYGHNDLFRTEATATRGDGTVTVRLPKGSYTLNASVETGADLALLVQPKLIVTESTTVTFDAREAKPVSITAPDSAELREAYVSFDVNTNNGAFNFWLMDSFDGVRVGHVGPQVPKALLNAQVGGTWQKGGTSYNLVYNRTGSFFKGFSHKATMSELALVNVKFGSSAKNRRGDLSPTWTSPSVSRSVGTMTSTFALPATVKAYVTTPDGFTWHFGARQLDSKDADTELELQSVVPKVYEAEKSYGETFNVGVFSPKVLDTGVKRFRNGMEFCVSEFTDGVGHLGTSTVSNQRSTVVVNGKTTVFDDPYVLCGTAEGLPAESATIRMSTEATRPTSVAGVSTRLVAAWTFTSKEVTGSAPANLPINFVRFTPSLDLTSTAKAGETVTFPLHVRGPAQHNLGSLTVQVSYDGGKVWTNTPVTYGTGTDGRHHITLTHPTTATSVSLKAKLTDTSGNAYDVTIEKAYLLN</sequence>
<dbReference type="InterPro" id="IPR036852">
    <property type="entry name" value="Peptidase_S8/S53_dom_sf"/>
</dbReference>
<feature type="domain" description="Peptidase S8/S53" evidence="8">
    <location>
        <begin position="224"/>
        <end position="484"/>
    </location>
</feature>
<evidence type="ECO:0000256" key="6">
    <source>
        <dbReference type="PROSITE-ProRule" id="PRU01240"/>
    </source>
</evidence>
<evidence type="ECO:0000256" key="7">
    <source>
        <dbReference type="RuleBase" id="RU003355"/>
    </source>
</evidence>
<evidence type="ECO:0000256" key="5">
    <source>
        <dbReference type="PIRSR" id="PIRSR615500-1"/>
    </source>
</evidence>
<dbReference type="PROSITE" id="PS00136">
    <property type="entry name" value="SUBTILASE_ASP"/>
    <property type="match status" value="1"/>
</dbReference>
<dbReference type="PIRSF" id="PIRSF037854">
    <property type="entry name" value="Dihydropyridine_esterase"/>
    <property type="match status" value="1"/>
</dbReference>
<organism evidence="9 10">
    <name type="scientific">Streptomyces paludis</name>
    <dbReference type="NCBI Taxonomy" id="2282738"/>
    <lineage>
        <taxon>Bacteria</taxon>
        <taxon>Bacillati</taxon>
        <taxon>Actinomycetota</taxon>
        <taxon>Actinomycetes</taxon>
        <taxon>Kitasatosporales</taxon>
        <taxon>Streptomycetaceae</taxon>
        <taxon>Streptomyces</taxon>
    </lineage>
</organism>